<dbReference type="KEGG" id="fla:SY85_08885"/>
<evidence type="ECO:0000313" key="3">
    <source>
        <dbReference type="EMBL" id="ANE50600.1"/>
    </source>
</evidence>
<accession>A0A172TU86</accession>
<name>A0A172TU86_9BACT</name>
<dbReference type="Pfam" id="PF19313">
    <property type="entry name" value="DUF5916"/>
    <property type="match status" value="1"/>
</dbReference>
<protein>
    <submittedName>
        <fullName evidence="3">Uncharacterized protein</fullName>
    </submittedName>
</protein>
<reference evidence="4" key="1">
    <citation type="submission" date="2015-01" db="EMBL/GenBank/DDBJ databases">
        <title>Flavisolibacter sp./LCS9/ whole genome sequencing.</title>
        <authorList>
            <person name="Kim M.K."/>
            <person name="Srinivasan S."/>
            <person name="Lee J.-J."/>
        </authorList>
    </citation>
    <scope>NUCLEOTIDE SEQUENCE [LARGE SCALE GENOMIC DNA]</scope>
    <source>
        <strain evidence="4">LCS9</strain>
    </source>
</reference>
<reference evidence="3 4" key="2">
    <citation type="journal article" date="2016" name="Int. J. Syst. Evol. Microbiol.">
        <title>Flavisolibacter tropicus sp. nov., isolated from tropical soil.</title>
        <authorList>
            <person name="Lee J.J."/>
            <person name="Kang M.S."/>
            <person name="Kim G.S."/>
            <person name="Lee C.S."/>
            <person name="Lim S."/>
            <person name="Lee J."/>
            <person name="Roh S.H."/>
            <person name="Kang H."/>
            <person name="Ha J.M."/>
            <person name="Bae S."/>
            <person name="Jung H.Y."/>
            <person name="Kim M.K."/>
        </authorList>
    </citation>
    <scope>NUCLEOTIDE SEQUENCE [LARGE SCALE GENOMIC DNA]</scope>
    <source>
        <strain evidence="3 4">LCS9</strain>
    </source>
</reference>
<dbReference type="Gene3D" id="2.60.40.1190">
    <property type="match status" value="1"/>
</dbReference>
<dbReference type="PATRIC" id="fig|1492898.3.peg.1906"/>
<dbReference type="Proteomes" id="UP000077177">
    <property type="component" value="Chromosome"/>
</dbReference>
<dbReference type="GO" id="GO:0004553">
    <property type="term" value="F:hydrolase activity, hydrolyzing O-glycosyl compounds"/>
    <property type="evidence" value="ECO:0007669"/>
    <property type="project" value="InterPro"/>
</dbReference>
<dbReference type="GO" id="GO:0030246">
    <property type="term" value="F:carbohydrate binding"/>
    <property type="evidence" value="ECO:0007669"/>
    <property type="project" value="InterPro"/>
</dbReference>
<dbReference type="InterPro" id="IPR010502">
    <property type="entry name" value="Carb-bd_dom_fam9"/>
</dbReference>
<dbReference type="EMBL" id="CP011390">
    <property type="protein sequence ID" value="ANE50600.1"/>
    <property type="molecule type" value="Genomic_DNA"/>
</dbReference>
<dbReference type="STRING" id="1492898.SY85_08885"/>
<keyword evidence="4" id="KW-1185">Reference proteome</keyword>
<dbReference type="SUPFAM" id="SSF49344">
    <property type="entry name" value="CBD9-like"/>
    <property type="match status" value="1"/>
</dbReference>
<dbReference type="InterPro" id="IPR045670">
    <property type="entry name" value="DUF5916"/>
</dbReference>
<feature type="domain" description="Carbohydrate-binding" evidence="1">
    <location>
        <begin position="22"/>
        <end position="207"/>
    </location>
</feature>
<sequence>MSYGFAQTKNTSALKIAAAPKIDGRLDDEAWNSAPVASHFVQNYPTYNAPLTNQTEVRLLYDNDAIYVGAFLQDNPALIRKQLTSRDGEQQQDVDYFSVFFDTYNDHQNGFQFLVTSANVQTDAKVTPSSTGSFGNFGDKSWDAVWESKTTIGDKGWFVEMRIPYISLRFAKKEVQTWGVQFLRFSRRNNETAFWNAVDPKVNGFVNQFGKLVDLKEIQPPLRLSFSPYVSSGVRFNESGSKKNAEWLRSGGADVKWGINESFTLDATLIPDFGQVVSDNVINNLTPFEQRFQENRPFFTEGTELFNKSGLFYSRRIGARPSGYSKIESYYGDPEAYAIKKNPTLTQLYNAVKLSGRTEKKLGVGVFNAVAAPMHARVHELASNSDTSIQTEPLSNYNIVVLDQALKGRSSVTFTNTNVIRNGAARDANVSAFDWALYTKNNRHALTGTLRYSKIFGYTPYSSAYFLNTDTTTINGRRYLNPYDGFSGTLRAAKVGGKFRYSASVGVESDKYDPNDLGYLQAPNEVVAQASVSYSEFAPKRHLLNYSYSLNYNRIAYYKPNLFSYAEISARGFWLFKNFWDLSASAVLQPEGETSLFELQTNGYRLKKPWAFYTVASGSTDSRKRWFVNYEFVFAEGASVYKPYFKTQVGLRYRFSDKFTLSADVDRQHDNLQIGYAFLRESNGAPIVGYRDYKDVTTVFTGTYNFTSRMNLSVRSRHYWSKVNYLSFYNVDAKGQQIPRAFINGQDQNFNLYNLDAFFTWDFRLGSRIIAGWKNWLGGEDIDGQRYNNYFKNFNQSFNVSHGNEVTLRFIYFLDYNQLRRKH</sequence>
<evidence type="ECO:0000259" key="1">
    <source>
        <dbReference type="Pfam" id="PF06452"/>
    </source>
</evidence>
<evidence type="ECO:0000259" key="2">
    <source>
        <dbReference type="Pfam" id="PF19313"/>
    </source>
</evidence>
<evidence type="ECO:0000313" key="4">
    <source>
        <dbReference type="Proteomes" id="UP000077177"/>
    </source>
</evidence>
<dbReference type="Pfam" id="PF06452">
    <property type="entry name" value="CBM9_1"/>
    <property type="match status" value="1"/>
</dbReference>
<feature type="domain" description="DUF5916" evidence="2">
    <location>
        <begin position="220"/>
        <end position="822"/>
    </location>
</feature>
<dbReference type="AlphaFoldDB" id="A0A172TU86"/>
<proteinExistence type="predicted"/>
<gene>
    <name evidence="3" type="ORF">SY85_08885</name>
</gene>
<organism evidence="3 4">
    <name type="scientific">Flavisolibacter tropicus</name>
    <dbReference type="NCBI Taxonomy" id="1492898"/>
    <lineage>
        <taxon>Bacteria</taxon>
        <taxon>Pseudomonadati</taxon>
        <taxon>Bacteroidota</taxon>
        <taxon>Chitinophagia</taxon>
        <taxon>Chitinophagales</taxon>
        <taxon>Chitinophagaceae</taxon>
        <taxon>Flavisolibacter</taxon>
    </lineage>
</organism>
<dbReference type="GO" id="GO:0016052">
    <property type="term" value="P:carbohydrate catabolic process"/>
    <property type="evidence" value="ECO:0007669"/>
    <property type="project" value="InterPro"/>
</dbReference>
<dbReference type="CDD" id="cd09618">
    <property type="entry name" value="CBM9_like_2"/>
    <property type="match status" value="1"/>
</dbReference>